<evidence type="ECO:0000313" key="3">
    <source>
        <dbReference type="Proteomes" id="UP000568109"/>
    </source>
</evidence>
<organism evidence="2 3">
    <name type="scientific">Candidatus Phytoplasma pruni</name>
    <dbReference type="NCBI Taxonomy" id="479893"/>
    <lineage>
        <taxon>Bacteria</taxon>
        <taxon>Bacillati</taxon>
        <taxon>Mycoplasmatota</taxon>
        <taxon>Mollicutes</taxon>
        <taxon>Acholeplasmatales</taxon>
        <taxon>Acholeplasmataceae</taxon>
        <taxon>Candidatus Phytoplasma</taxon>
        <taxon>16SrIII (X-disease group)</taxon>
    </lineage>
</organism>
<dbReference type="EMBL" id="JABUOH010000041">
    <property type="protein sequence ID" value="NWN45751.1"/>
    <property type="molecule type" value="Genomic_DNA"/>
</dbReference>
<sequence length="217" mass="24612">MSHKNKKPLAPNAKRMVFMTTLIITILSTTFIIGFNLLAKYRVPVKETLTVPTPQTPNKPTQTEVNQLFKVDTKSGSNTFVSAMQAGKEHLTQNRKLYLPTEIPILANNATLVKTYEVYFDPNVRAEGQVKAAVETSMTHTIENQSANYVNVEFKWTNNDQLLFTGDTKAASKKLTLQATYTMDYNRLKQDPRYTKAVNSNTKTLNYDLTFYVEAQE</sequence>
<dbReference type="Proteomes" id="UP000568109">
    <property type="component" value="Unassembled WGS sequence"/>
</dbReference>
<keyword evidence="3" id="KW-1185">Reference proteome</keyword>
<gene>
    <name evidence="2" type="ORF">HR065_01460</name>
</gene>
<protein>
    <submittedName>
        <fullName evidence="2">Uncharacterized protein</fullName>
    </submittedName>
</protein>
<keyword evidence="1" id="KW-0812">Transmembrane</keyword>
<name>A0A851HCH1_9MOLU</name>
<keyword evidence="1" id="KW-1133">Transmembrane helix</keyword>
<comment type="caution">
    <text evidence="2">The sequence shown here is derived from an EMBL/GenBank/DDBJ whole genome shotgun (WGS) entry which is preliminary data.</text>
</comment>
<reference evidence="2 3" key="1">
    <citation type="submission" date="2020-06" db="EMBL/GenBank/DDBJ databases">
        <title>Draft genome sequence of Candidatus Phytoplasma pruni (X-disease group, subgroup 16SrIII-B) strain ChTDIII from Argentina.</title>
        <authorList>
            <person name="Fernandez F.D."/>
            <person name="Zuebert C."/>
            <person name="Huettel B."/>
            <person name="Kube M."/>
            <person name="Conci L.R."/>
        </authorList>
    </citation>
    <scope>NUCLEOTIDE SEQUENCE [LARGE SCALE GENOMIC DNA]</scope>
    <source>
        <strain evidence="2 3">ChTDIII</strain>
    </source>
</reference>
<accession>A0A851HCH1</accession>
<dbReference type="AlphaFoldDB" id="A0A851HCH1"/>
<dbReference type="RefSeq" id="WP_178734149.1">
    <property type="nucleotide sequence ID" value="NZ_JABUOH010000041.1"/>
</dbReference>
<keyword evidence="1" id="KW-0472">Membrane</keyword>
<evidence type="ECO:0000313" key="2">
    <source>
        <dbReference type="EMBL" id="NWN45751.1"/>
    </source>
</evidence>
<evidence type="ECO:0000256" key="1">
    <source>
        <dbReference type="SAM" id="Phobius"/>
    </source>
</evidence>
<feature type="transmembrane region" description="Helical" evidence="1">
    <location>
        <begin position="16"/>
        <end position="39"/>
    </location>
</feature>
<proteinExistence type="predicted"/>